<comment type="caution">
    <text evidence="1">The sequence shown here is derived from an EMBL/GenBank/DDBJ whole genome shotgun (WGS) entry which is preliminary data.</text>
</comment>
<gene>
    <name evidence="1" type="ORF">Cba03nite_17570</name>
</gene>
<sequence>MTPDQEWEAALRQHAAAQSAAVTAARDTAAWPPGVDRDAVYTLGHRINDYVHRFLVEMHAAHGPRLWAAMSRAARIHTALGEERRRRVRWHRLSGAYLPAPGPDHWDERAYALLASSVPVRVEPGFVMWRRPLFNAYSPQLFVTTHGLWGVLRYDGDVGTEWTGRSGWVVSLGFRTRAEFAAEPDLFLDRPPADFAPAVLRVLTDCVRAPL</sequence>
<evidence type="ECO:0000313" key="1">
    <source>
        <dbReference type="EMBL" id="GIF80408.1"/>
    </source>
</evidence>
<accession>A0A8J3JGT7</accession>
<organism evidence="1 2">
    <name type="scientific">Catellatospora bangladeshensis</name>
    <dbReference type="NCBI Taxonomy" id="310355"/>
    <lineage>
        <taxon>Bacteria</taxon>
        <taxon>Bacillati</taxon>
        <taxon>Actinomycetota</taxon>
        <taxon>Actinomycetes</taxon>
        <taxon>Micromonosporales</taxon>
        <taxon>Micromonosporaceae</taxon>
        <taxon>Catellatospora</taxon>
    </lineage>
</organism>
<dbReference type="RefSeq" id="WP_203743914.1">
    <property type="nucleotide sequence ID" value="NZ_BONF01000009.1"/>
</dbReference>
<dbReference type="Proteomes" id="UP000601223">
    <property type="component" value="Unassembled WGS sequence"/>
</dbReference>
<evidence type="ECO:0000313" key="2">
    <source>
        <dbReference type="Proteomes" id="UP000601223"/>
    </source>
</evidence>
<dbReference type="AlphaFoldDB" id="A0A8J3JGT7"/>
<reference evidence="1 2" key="1">
    <citation type="submission" date="2021-01" db="EMBL/GenBank/DDBJ databases">
        <title>Whole genome shotgun sequence of Catellatospora bangladeshensis NBRC 107357.</title>
        <authorList>
            <person name="Komaki H."/>
            <person name="Tamura T."/>
        </authorList>
    </citation>
    <scope>NUCLEOTIDE SEQUENCE [LARGE SCALE GENOMIC DNA]</scope>
    <source>
        <strain evidence="1 2">NBRC 107357</strain>
    </source>
</reference>
<dbReference type="EMBL" id="BONF01000009">
    <property type="protein sequence ID" value="GIF80408.1"/>
    <property type="molecule type" value="Genomic_DNA"/>
</dbReference>
<name>A0A8J3JGT7_9ACTN</name>
<protein>
    <submittedName>
        <fullName evidence="1">Uncharacterized protein</fullName>
    </submittedName>
</protein>
<proteinExistence type="predicted"/>
<keyword evidence="2" id="KW-1185">Reference proteome</keyword>